<keyword evidence="7" id="KW-1133">Transmembrane helix</keyword>
<feature type="active site" description="Charge relay system" evidence="5">
    <location>
        <position position="53"/>
    </location>
</feature>
<dbReference type="SUPFAM" id="SSF52743">
    <property type="entry name" value="Subtilisin-like"/>
    <property type="match status" value="1"/>
</dbReference>
<dbReference type="PANTHER" id="PTHR43806">
    <property type="entry name" value="PEPTIDASE S8"/>
    <property type="match status" value="1"/>
</dbReference>
<keyword evidence="4 5" id="KW-0720">Serine protease</keyword>
<comment type="similarity">
    <text evidence="1 5">Belongs to the peptidase S8 family.</text>
</comment>
<sequence length="411" mass="41091">MRAVAAVCVMVPVTASLVAAGDPQGGLWYYNDSGMATIHQTTTGEGVTIAVLDSPLNPNTPDLAGLDIPTTGTCAAEDGGPALPSTATDDTAVHATGIVSYIIGTGAGVNGQPGVLGVAPGAKVHHYNVTNDETGCPTAENVRDGTSTLVDAIADGAKIVNMSYWSAAESFDVSAEDIPGALAAGAILVGGTPNRAGADLLPPGAFNGVVSVAAIGPDGAPTAEAAVGEHLGVLAPGEGLRVLTSKGNWTEYGLSVGSSGATAYTSAALALVWSKYPDATSNQILQSLARNTGSEDHELTHDSEHGYGIVNVRHMLEHDPTTYPDENPFLWDDPGEFGPTKEAVLAAAAEPEATGQATTAPDPAATDPASDPAGGSSLPWGVIGAGALALVAVVVVVAVVVRRRPAGPGQA</sequence>
<keyword evidence="2 5" id="KW-0645">Protease</keyword>
<feature type="transmembrane region" description="Helical" evidence="7">
    <location>
        <begin position="378"/>
        <end position="401"/>
    </location>
</feature>
<evidence type="ECO:0000256" key="5">
    <source>
        <dbReference type="PROSITE-ProRule" id="PRU01240"/>
    </source>
</evidence>
<evidence type="ECO:0000256" key="3">
    <source>
        <dbReference type="ARBA" id="ARBA00022801"/>
    </source>
</evidence>
<feature type="signal peptide" evidence="8">
    <location>
        <begin position="1"/>
        <end position="20"/>
    </location>
</feature>
<accession>A0A919P5R3</accession>
<feature type="region of interest" description="Disordered" evidence="6">
    <location>
        <begin position="349"/>
        <end position="374"/>
    </location>
</feature>
<feature type="active site" description="Charge relay system" evidence="5">
    <location>
        <position position="94"/>
    </location>
</feature>
<dbReference type="PANTHER" id="PTHR43806:SF11">
    <property type="entry name" value="CEREVISIN-RELATED"/>
    <property type="match status" value="1"/>
</dbReference>
<evidence type="ECO:0000256" key="4">
    <source>
        <dbReference type="ARBA" id="ARBA00022825"/>
    </source>
</evidence>
<dbReference type="InterPro" id="IPR015500">
    <property type="entry name" value="Peptidase_S8_subtilisin-rel"/>
</dbReference>
<dbReference type="AlphaFoldDB" id="A0A919P5R3"/>
<comment type="caution">
    <text evidence="10">The sequence shown here is derived from an EMBL/GenBank/DDBJ whole genome shotgun (WGS) entry which is preliminary data.</text>
</comment>
<dbReference type="Proteomes" id="UP000632740">
    <property type="component" value="Unassembled WGS sequence"/>
</dbReference>
<name>A0A919P5R3_9CELL</name>
<dbReference type="InterPro" id="IPR050131">
    <property type="entry name" value="Peptidase_S8_subtilisin-like"/>
</dbReference>
<dbReference type="Pfam" id="PF00082">
    <property type="entry name" value="Peptidase_S8"/>
    <property type="match status" value="1"/>
</dbReference>
<evidence type="ECO:0000313" key="11">
    <source>
        <dbReference type="Proteomes" id="UP000632740"/>
    </source>
</evidence>
<dbReference type="PROSITE" id="PS51892">
    <property type="entry name" value="SUBTILASE"/>
    <property type="match status" value="1"/>
</dbReference>
<protein>
    <submittedName>
        <fullName evidence="10">Type VII secretion-associated serine protease</fullName>
    </submittedName>
</protein>
<dbReference type="Gene3D" id="3.40.50.200">
    <property type="entry name" value="Peptidase S8/S53 domain"/>
    <property type="match status" value="1"/>
</dbReference>
<evidence type="ECO:0000256" key="6">
    <source>
        <dbReference type="SAM" id="MobiDB-lite"/>
    </source>
</evidence>
<dbReference type="EMBL" id="BONK01000032">
    <property type="protein sequence ID" value="GIG23748.1"/>
    <property type="molecule type" value="Genomic_DNA"/>
</dbReference>
<dbReference type="InterPro" id="IPR000209">
    <property type="entry name" value="Peptidase_S8/S53_dom"/>
</dbReference>
<dbReference type="PRINTS" id="PR00723">
    <property type="entry name" value="SUBTILISIN"/>
</dbReference>
<keyword evidence="8" id="KW-0732">Signal</keyword>
<evidence type="ECO:0000256" key="7">
    <source>
        <dbReference type="SAM" id="Phobius"/>
    </source>
</evidence>
<dbReference type="GO" id="GO:0004252">
    <property type="term" value="F:serine-type endopeptidase activity"/>
    <property type="evidence" value="ECO:0007669"/>
    <property type="project" value="UniProtKB-UniRule"/>
</dbReference>
<keyword evidence="11" id="KW-1185">Reference proteome</keyword>
<reference evidence="10" key="1">
    <citation type="submission" date="2021-01" db="EMBL/GenBank/DDBJ databases">
        <title>Whole genome shotgun sequence of Cellulomonas chitinilytica NBRC 110799.</title>
        <authorList>
            <person name="Komaki H."/>
            <person name="Tamura T."/>
        </authorList>
    </citation>
    <scope>NUCLEOTIDE SEQUENCE</scope>
    <source>
        <strain evidence="10">NBRC 110799</strain>
    </source>
</reference>
<feature type="domain" description="Peptidase S8/S53" evidence="9">
    <location>
        <begin position="44"/>
        <end position="308"/>
    </location>
</feature>
<proteinExistence type="inferred from homology"/>
<evidence type="ECO:0000313" key="10">
    <source>
        <dbReference type="EMBL" id="GIG23748.1"/>
    </source>
</evidence>
<feature type="active site" description="Charge relay system" evidence="5">
    <location>
        <position position="259"/>
    </location>
</feature>
<dbReference type="InterPro" id="IPR036852">
    <property type="entry name" value="Peptidase_S8/S53_dom_sf"/>
</dbReference>
<keyword evidence="7" id="KW-0812">Transmembrane</keyword>
<evidence type="ECO:0000259" key="9">
    <source>
        <dbReference type="Pfam" id="PF00082"/>
    </source>
</evidence>
<keyword evidence="7" id="KW-0472">Membrane</keyword>
<feature type="chain" id="PRO_5037617531" evidence="8">
    <location>
        <begin position="21"/>
        <end position="411"/>
    </location>
</feature>
<gene>
    <name evidence="10" type="ORF">Cch01nite_44720</name>
</gene>
<evidence type="ECO:0000256" key="1">
    <source>
        <dbReference type="ARBA" id="ARBA00011073"/>
    </source>
</evidence>
<keyword evidence="3 5" id="KW-0378">Hydrolase</keyword>
<evidence type="ECO:0000256" key="2">
    <source>
        <dbReference type="ARBA" id="ARBA00022670"/>
    </source>
</evidence>
<dbReference type="GO" id="GO:0006508">
    <property type="term" value="P:proteolysis"/>
    <property type="evidence" value="ECO:0007669"/>
    <property type="project" value="UniProtKB-KW"/>
</dbReference>
<organism evidence="10 11">
    <name type="scientific">Cellulomonas chitinilytica</name>
    <dbReference type="NCBI Taxonomy" id="398759"/>
    <lineage>
        <taxon>Bacteria</taxon>
        <taxon>Bacillati</taxon>
        <taxon>Actinomycetota</taxon>
        <taxon>Actinomycetes</taxon>
        <taxon>Micrococcales</taxon>
        <taxon>Cellulomonadaceae</taxon>
        <taxon>Cellulomonas</taxon>
    </lineage>
</organism>
<evidence type="ECO:0000256" key="8">
    <source>
        <dbReference type="SAM" id="SignalP"/>
    </source>
</evidence>